<dbReference type="NCBIfam" id="NF009726">
    <property type="entry name" value="PRK13253.1"/>
    <property type="match status" value="1"/>
</dbReference>
<evidence type="ECO:0000256" key="2">
    <source>
        <dbReference type="ARBA" id="ARBA00022490"/>
    </source>
</evidence>
<proteinExistence type="inferred from homology"/>
<comment type="similarity">
    <text evidence="4">Belongs to the CitD family.</text>
</comment>
<keyword evidence="6" id="KW-0456">Lyase</keyword>
<reference evidence="6" key="1">
    <citation type="submission" date="2024-02" db="EMBL/GenBank/DDBJ databases">
        <authorList>
            <consortium name="Clinical and Environmental Microbiology Branch: Whole genome sequencing antimicrobial resistance pathogens in the healthcare setting"/>
        </authorList>
    </citation>
    <scope>NUCLEOTIDE SEQUENCE</scope>
    <source>
        <strain evidence="6">2023BB-00086</strain>
    </source>
</reference>
<evidence type="ECO:0000256" key="1">
    <source>
        <dbReference type="ARBA" id="ARBA00004496"/>
    </source>
</evidence>
<evidence type="ECO:0000256" key="4">
    <source>
        <dbReference type="HAMAP-Rule" id="MF_00805"/>
    </source>
</evidence>
<dbReference type="HAMAP" id="MF_00805">
    <property type="entry name" value="CitD"/>
    <property type="match status" value="1"/>
</dbReference>
<dbReference type="NCBIfam" id="TIGR01608">
    <property type="entry name" value="citD"/>
    <property type="match status" value="1"/>
</dbReference>
<dbReference type="RefSeq" id="WP_032729261.1">
    <property type="nucleotide sequence ID" value="NZ_CABGIA010000023.1"/>
</dbReference>
<name>A0AAI9GWF7_KLEOX</name>
<dbReference type="AlphaFoldDB" id="A0AAI9GWF7"/>
<gene>
    <name evidence="4 6" type="primary">citD</name>
    <name evidence="6" type="ORF">RYF40_005241</name>
</gene>
<keyword evidence="3 4" id="KW-0597">Phosphoprotein</keyword>
<comment type="caution">
    <text evidence="6">The sequence shown here is derived from an EMBL/GenBank/DDBJ whole genome shotgun (WGS) entry which is preliminary data.</text>
</comment>
<comment type="function">
    <text evidence="4">Covalent carrier of the coenzyme of citrate lyase.</text>
</comment>
<evidence type="ECO:0000256" key="5">
    <source>
        <dbReference type="PIRSR" id="PIRSR002736-50"/>
    </source>
</evidence>
<dbReference type="Pfam" id="PF06857">
    <property type="entry name" value="ACP"/>
    <property type="match status" value="1"/>
</dbReference>
<dbReference type="InterPro" id="IPR023439">
    <property type="entry name" value="Mal_deCO2ase/Cit_lyase_ACP"/>
</dbReference>
<protein>
    <recommendedName>
        <fullName evidence="4">Citrate lyase acyl carrier protein</fullName>
    </recommendedName>
    <alternativeName>
        <fullName evidence="4">Citrate lyase gamma chain</fullName>
    </alternativeName>
</protein>
<comment type="subunit">
    <text evidence="4">Oligomer with a subunit composition of (alpha,beta,gamma)6.</text>
</comment>
<dbReference type="GO" id="GO:0005737">
    <property type="term" value="C:cytoplasm"/>
    <property type="evidence" value="ECO:0007669"/>
    <property type="project" value="UniProtKB-SubCell"/>
</dbReference>
<comment type="subcellular location">
    <subcellularLocation>
        <location evidence="1 4">Cytoplasm</location>
    </subcellularLocation>
</comment>
<evidence type="ECO:0000256" key="3">
    <source>
        <dbReference type="ARBA" id="ARBA00022553"/>
    </source>
</evidence>
<dbReference type="GO" id="GO:0016829">
    <property type="term" value="F:lyase activity"/>
    <property type="evidence" value="ECO:0007669"/>
    <property type="project" value="UniProtKB-KW"/>
</dbReference>
<organism evidence="6">
    <name type="scientific">Klebsiella oxytoca</name>
    <dbReference type="NCBI Taxonomy" id="571"/>
    <lineage>
        <taxon>Bacteria</taxon>
        <taxon>Pseudomonadati</taxon>
        <taxon>Pseudomonadota</taxon>
        <taxon>Gammaproteobacteria</taxon>
        <taxon>Enterobacterales</taxon>
        <taxon>Enterobacteriaceae</taxon>
        <taxon>Klebsiella/Raoultella group</taxon>
        <taxon>Klebsiella</taxon>
    </lineage>
</organism>
<dbReference type="EMBL" id="ABNOCX020000016">
    <property type="protein sequence ID" value="EML7084733.1"/>
    <property type="molecule type" value="Genomic_DNA"/>
</dbReference>
<sequence>MKQIVPAVAGTLESSDALIRIEPLAPELPPEIEITSSVQKQFGDAIHATLAAVLQQHAIRGVAVIVDDKGALDCILRARLETALMRAGALTQGWGEKS</sequence>
<keyword evidence="2 4" id="KW-0963">Cytoplasm</keyword>
<dbReference type="PIRSF" id="PIRSF002736">
    <property type="entry name" value="Citrt_lyas_gamma"/>
    <property type="match status" value="1"/>
</dbReference>
<feature type="modified residue" description="O-(phosphoribosyl dephospho-coenzyme A)serine" evidence="4 5">
    <location>
        <position position="14"/>
    </location>
</feature>
<dbReference type="InterPro" id="IPR006495">
    <property type="entry name" value="CitD"/>
</dbReference>
<accession>A0AAI9GWF7</accession>
<evidence type="ECO:0000313" key="6">
    <source>
        <dbReference type="EMBL" id="EML7084733.1"/>
    </source>
</evidence>